<reference evidence="2 3" key="1">
    <citation type="submission" date="2020-02" db="EMBL/GenBank/DDBJ databases">
        <authorList>
            <person name="Chen W.-M."/>
        </authorList>
    </citation>
    <scope>NUCLEOTIDE SEQUENCE [LARGE SCALE GENOMIC DNA]</scope>
    <source>
        <strain evidence="2 3">KDG-16</strain>
    </source>
</reference>
<dbReference type="RefSeq" id="WP_166077582.1">
    <property type="nucleotide sequence ID" value="NZ_JAAJBT010000006.1"/>
</dbReference>
<keyword evidence="3" id="KW-1185">Reference proteome</keyword>
<evidence type="ECO:0000313" key="3">
    <source>
        <dbReference type="Proteomes" id="UP000800984"/>
    </source>
</evidence>
<dbReference type="Pfam" id="PF14289">
    <property type="entry name" value="DUF4369"/>
    <property type="match status" value="1"/>
</dbReference>
<name>A0ABX0IAL1_9FLAO</name>
<evidence type="ECO:0000313" key="2">
    <source>
        <dbReference type="EMBL" id="NHM02461.1"/>
    </source>
</evidence>
<sequence>MKKILITLLVATFIVSCKKEDYTISGEIKNHKGTEYAYIEIQNGDKPKAIDSVKIKDGKFTFKGKADSLDIAFIKIPAINCMFPFVLENGAINVKINKDSLFNPKVSGTENNDDLQKFNDDVNKLNKELNDFGTKNQQAYIQATTNNDQATIQKLTTEIQSIQKKLSDFPKNYIKENKNFIALIILENFATRGNMPTNEAKTDFNKFSEELRNSKSGVRINKVINPTAEKKKPIK</sequence>
<protein>
    <submittedName>
        <fullName evidence="2">DUF4369 domain-containing protein</fullName>
    </submittedName>
</protein>
<dbReference type="InterPro" id="IPR025380">
    <property type="entry name" value="DUF4369"/>
</dbReference>
<gene>
    <name evidence="2" type="ORF">G4D72_10135</name>
</gene>
<accession>A0ABX0IAL1</accession>
<comment type="caution">
    <text evidence="2">The sequence shown here is derived from an EMBL/GenBank/DDBJ whole genome shotgun (WGS) entry which is preliminary data.</text>
</comment>
<dbReference type="PROSITE" id="PS51257">
    <property type="entry name" value="PROKAR_LIPOPROTEIN"/>
    <property type="match status" value="1"/>
</dbReference>
<evidence type="ECO:0000259" key="1">
    <source>
        <dbReference type="Pfam" id="PF14289"/>
    </source>
</evidence>
<dbReference type="Proteomes" id="UP000800984">
    <property type="component" value="Unassembled WGS sequence"/>
</dbReference>
<feature type="domain" description="DUF4369" evidence="1">
    <location>
        <begin position="22"/>
        <end position="115"/>
    </location>
</feature>
<dbReference type="EMBL" id="JAAJBT010000006">
    <property type="protein sequence ID" value="NHM02461.1"/>
    <property type="molecule type" value="Genomic_DNA"/>
</dbReference>
<proteinExistence type="predicted"/>
<organism evidence="2 3">
    <name type="scientific">Flavobacterium difficile</name>
    <dbReference type="NCBI Taxonomy" id="2709659"/>
    <lineage>
        <taxon>Bacteria</taxon>
        <taxon>Pseudomonadati</taxon>
        <taxon>Bacteroidota</taxon>
        <taxon>Flavobacteriia</taxon>
        <taxon>Flavobacteriales</taxon>
        <taxon>Flavobacteriaceae</taxon>
        <taxon>Flavobacterium</taxon>
    </lineage>
</organism>